<dbReference type="PANTHER" id="PTHR33624:SF2">
    <property type="entry name" value="SIGMA FACTOR BINDING PROTEIN 1, CHLOROPLASTIC"/>
    <property type="match status" value="1"/>
</dbReference>
<sequence>MTSSVVMTNTGSFMQPKCRTQSSRLLSSLIYYLAAMMSSQEGEMTSYTSNQPSCERHVVPFDLRAYPSITVMDNNHIDLVGGGVQERKGTKIAKTKKKPMKVVYISNPMKFKISASGFRALVQELTGQDSELPDPTKIVDDDDHGVGGNYLAVSSASKTVVDDEYCALEVPTKDPSQEQPARQDAPFGSFDDVFMPQMLENVAGIMPSNSWYEAYSYGYGEKPCNIV</sequence>
<keyword evidence="3" id="KW-1185">Reference proteome</keyword>
<organism evidence="2 3">
    <name type="scientific">Populus tomentosa</name>
    <name type="common">Chinese white poplar</name>
    <dbReference type="NCBI Taxonomy" id="118781"/>
    <lineage>
        <taxon>Eukaryota</taxon>
        <taxon>Viridiplantae</taxon>
        <taxon>Streptophyta</taxon>
        <taxon>Embryophyta</taxon>
        <taxon>Tracheophyta</taxon>
        <taxon>Spermatophyta</taxon>
        <taxon>Magnoliopsida</taxon>
        <taxon>eudicotyledons</taxon>
        <taxon>Gunneridae</taxon>
        <taxon>Pentapetalae</taxon>
        <taxon>rosids</taxon>
        <taxon>fabids</taxon>
        <taxon>Malpighiales</taxon>
        <taxon>Salicaceae</taxon>
        <taxon>Saliceae</taxon>
        <taxon>Populus</taxon>
    </lineage>
</organism>
<protein>
    <recommendedName>
        <fullName evidence="1">VQ domain-containing protein</fullName>
    </recommendedName>
</protein>
<dbReference type="Pfam" id="PF05678">
    <property type="entry name" value="VQ"/>
    <property type="match status" value="1"/>
</dbReference>
<name>A0A8X8C899_POPTO</name>
<accession>A0A8X8C899</accession>
<dbReference type="OrthoDB" id="665788at2759"/>
<dbReference type="InterPro" id="IPR039335">
    <property type="entry name" value="SIB1/2"/>
</dbReference>
<dbReference type="Proteomes" id="UP000886885">
    <property type="component" value="Chromosome 16A"/>
</dbReference>
<reference evidence="2" key="1">
    <citation type="journal article" date="2020" name="bioRxiv">
        <title>Hybrid origin of Populus tomentosa Carr. identified through genome sequencing and phylogenomic analysis.</title>
        <authorList>
            <person name="An X."/>
            <person name="Gao K."/>
            <person name="Chen Z."/>
            <person name="Li J."/>
            <person name="Yang X."/>
            <person name="Yang X."/>
            <person name="Zhou J."/>
            <person name="Guo T."/>
            <person name="Zhao T."/>
            <person name="Huang S."/>
            <person name="Miao D."/>
            <person name="Khan W.U."/>
            <person name="Rao P."/>
            <person name="Ye M."/>
            <person name="Lei B."/>
            <person name="Liao W."/>
            <person name="Wang J."/>
            <person name="Ji L."/>
            <person name="Li Y."/>
            <person name="Guo B."/>
            <person name="Mustafa N.S."/>
            <person name="Li S."/>
            <person name="Yun Q."/>
            <person name="Keller S.R."/>
            <person name="Mao J."/>
            <person name="Zhang R."/>
            <person name="Strauss S.H."/>
        </authorList>
    </citation>
    <scope>NUCLEOTIDE SEQUENCE</scope>
    <source>
        <strain evidence="2">GM15</strain>
        <tissue evidence="2">Leaf</tissue>
    </source>
</reference>
<dbReference type="AlphaFoldDB" id="A0A8X8C899"/>
<evidence type="ECO:0000259" key="1">
    <source>
        <dbReference type="Pfam" id="PF05678"/>
    </source>
</evidence>
<dbReference type="InterPro" id="IPR008889">
    <property type="entry name" value="VQ"/>
</dbReference>
<feature type="domain" description="VQ" evidence="1">
    <location>
        <begin position="105"/>
        <end position="130"/>
    </location>
</feature>
<dbReference type="PANTHER" id="PTHR33624">
    <property type="entry name" value="SIGMA FACTOR BINDING PROTEIN 1, CHLOROPLASTIC"/>
    <property type="match status" value="1"/>
</dbReference>
<gene>
    <name evidence="2" type="ORF">POTOM_051335</name>
</gene>
<evidence type="ECO:0000313" key="2">
    <source>
        <dbReference type="EMBL" id="KAG6744697.1"/>
    </source>
</evidence>
<comment type="caution">
    <text evidence="2">The sequence shown here is derived from an EMBL/GenBank/DDBJ whole genome shotgun (WGS) entry which is preliminary data.</text>
</comment>
<dbReference type="EMBL" id="JAAWWB010000031">
    <property type="protein sequence ID" value="KAG6744697.1"/>
    <property type="molecule type" value="Genomic_DNA"/>
</dbReference>
<proteinExistence type="predicted"/>
<evidence type="ECO:0000313" key="3">
    <source>
        <dbReference type="Proteomes" id="UP000886885"/>
    </source>
</evidence>